<sequence>MDSIRKLVPSILLPTFTWPHRLASTDVTKAAPPVPAPAPRWLRLLIGYVHKALKTFSISYYCRWTGMAIDNQLMHLPFGLVLKWSDGTRVEEVLATKMARAAGLPVPVIISYGEHPDTPHAPVSILMTRIPGNDLGQVYETLSDSEKQSVFEDVKTIFDAIRKWKSPWGGSRICSPSGAGIRSIRVPNHFVPPCENKDEFIDFLLHPASDFKFPSREAFLEGVATVNSIRSISHRVVFSHGDLKHHNIMVHDGRVSGIIDFESAGWYPEYWDFTTARWFCPRNFWWYDFVARLGGSEYEREQEMERILFKLTINNFVW</sequence>
<dbReference type="Gene3D" id="3.90.1200.10">
    <property type="match status" value="1"/>
</dbReference>
<dbReference type="InterPro" id="IPR002575">
    <property type="entry name" value="Aminoglycoside_PTrfase"/>
</dbReference>
<proteinExistence type="predicted"/>
<comment type="caution">
    <text evidence="2">The sequence shown here is derived from an EMBL/GenBank/DDBJ whole genome shotgun (WGS) entry which is preliminary data.</text>
</comment>
<dbReference type="Pfam" id="PF01636">
    <property type="entry name" value="APH"/>
    <property type="match status" value="1"/>
</dbReference>
<reference evidence="2 3" key="1">
    <citation type="submission" date="2024-04" db="EMBL/GenBank/DDBJ databases">
        <title>Phyllosticta paracitricarpa is synonymous to the EU quarantine fungus P. citricarpa based on phylogenomic analyses.</title>
        <authorList>
            <consortium name="Lawrence Berkeley National Laboratory"/>
            <person name="Van Ingen-Buijs V.A."/>
            <person name="Van Westerhoven A.C."/>
            <person name="Haridas S."/>
            <person name="Skiadas P."/>
            <person name="Martin F."/>
            <person name="Groenewald J.Z."/>
            <person name="Crous P.W."/>
            <person name="Seidl M.F."/>
        </authorList>
    </citation>
    <scope>NUCLEOTIDE SEQUENCE [LARGE SCALE GENOMIC DNA]</scope>
    <source>
        <strain evidence="2 3">CBS 123371</strain>
    </source>
</reference>
<protein>
    <submittedName>
        <fullName evidence="2">Kinase-like domain-containing protein</fullName>
    </submittedName>
</protein>
<dbReference type="Proteomes" id="UP001363622">
    <property type="component" value="Unassembled WGS sequence"/>
</dbReference>
<keyword evidence="3" id="KW-1185">Reference proteome</keyword>
<evidence type="ECO:0000313" key="3">
    <source>
        <dbReference type="Proteomes" id="UP001363622"/>
    </source>
</evidence>
<accession>A0ABR1KWK5</accession>
<organism evidence="2 3">
    <name type="scientific">Phyllosticta citriasiana</name>
    <dbReference type="NCBI Taxonomy" id="595635"/>
    <lineage>
        <taxon>Eukaryota</taxon>
        <taxon>Fungi</taxon>
        <taxon>Dikarya</taxon>
        <taxon>Ascomycota</taxon>
        <taxon>Pezizomycotina</taxon>
        <taxon>Dothideomycetes</taxon>
        <taxon>Dothideomycetes incertae sedis</taxon>
        <taxon>Botryosphaeriales</taxon>
        <taxon>Phyllostictaceae</taxon>
        <taxon>Phyllosticta</taxon>
    </lineage>
</organism>
<dbReference type="PANTHER" id="PTHR21310:SF55">
    <property type="entry name" value="AMINOGLYCOSIDE PHOSPHOTRANSFERASE DOMAIN-CONTAINING PROTEIN"/>
    <property type="match status" value="1"/>
</dbReference>
<feature type="domain" description="Aminoglycoside phosphotransferase" evidence="1">
    <location>
        <begin position="98"/>
        <end position="283"/>
    </location>
</feature>
<dbReference type="InterPro" id="IPR011009">
    <property type="entry name" value="Kinase-like_dom_sf"/>
</dbReference>
<gene>
    <name evidence="2" type="ORF">IWZ03DRAFT_121534</name>
</gene>
<name>A0ABR1KWK5_9PEZI</name>
<evidence type="ECO:0000313" key="2">
    <source>
        <dbReference type="EMBL" id="KAK7522543.1"/>
    </source>
</evidence>
<dbReference type="SUPFAM" id="SSF56112">
    <property type="entry name" value="Protein kinase-like (PK-like)"/>
    <property type="match status" value="1"/>
</dbReference>
<dbReference type="InterPro" id="IPR051678">
    <property type="entry name" value="AGP_Transferase"/>
</dbReference>
<evidence type="ECO:0000259" key="1">
    <source>
        <dbReference type="Pfam" id="PF01636"/>
    </source>
</evidence>
<dbReference type="PANTHER" id="PTHR21310">
    <property type="entry name" value="AMINOGLYCOSIDE PHOSPHOTRANSFERASE-RELATED-RELATED"/>
    <property type="match status" value="1"/>
</dbReference>
<dbReference type="EMBL" id="JBBPHU010000002">
    <property type="protein sequence ID" value="KAK7522543.1"/>
    <property type="molecule type" value="Genomic_DNA"/>
</dbReference>